<dbReference type="AlphaFoldDB" id="A0A2N8T8P2"/>
<dbReference type="NCBIfam" id="TIGR02444">
    <property type="entry name" value="TIGR02444 family protein"/>
    <property type="match status" value="1"/>
</dbReference>
<dbReference type="InterPro" id="IPR012659">
    <property type="entry name" value="CHP02444"/>
</dbReference>
<accession>A0A2N8T8P2</accession>
<gene>
    <name evidence="1" type="ORF">CXK94_00455</name>
</gene>
<dbReference type="EMBL" id="POUT01000001">
    <property type="protein sequence ID" value="PNG11086.1"/>
    <property type="molecule type" value="Genomic_DNA"/>
</dbReference>
<organism evidence="1 2">
    <name type="scientific">Stutzerimonas stutzeri</name>
    <name type="common">Pseudomonas stutzeri</name>
    <dbReference type="NCBI Taxonomy" id="316"/>
    <lineage>
        <taxon>Bacteria</taxon>
        <taxon>Pseudomonadati</taxon>
        <taxon>Pseudomonadota</taxon>
        <taxon>Gammaproteobacteria</taxon>
        <taxon>Pseudomonadales</taxon>
        <taxon>Pseudomonadaceae</taxon>
        <taxon>Stutzerimonas</taxon>
    </lineage>
</organism>
<evidence type="ECO:0000313" key="2">
    <source>
        <dbReference type="Proteomes" id="UP000236023"/>
    </source>
</evidence>
<reference evidence="1 2" key="1">
    <citation type="submission" date="2018-01" db="EMBL/GenBank/DDBJ databases">
        <title>Denitrification phenotypes of diverse strains of Pseudomonas stutzeri.</title>
        <authorList>
            <person name="Milligan D.A."/>
            <person name="Bergaust L."/>
            <person name="Bakken L.R."/>
            <person name="Frostegard A."/>
        </authorList>
    </citation>
    <scope>NUCLEOTIDE SEQUENCE [LARGE SCALE GENOMIC DNA]</scope>
    <source>
        <strain evidence="1 2">24a75</strain>
    </source>
</reference>
<sequence>MPNTDLWSFALACYARPGVEDACLELQAGGADVCLLLCAAWLQARGIGCNAPRRQRLTRLAMPWQRQVVQPLRQLRQAWRPCADEDATLQPLREKLKALELEAERALLVKLQEASQAWPPGPESAQWLAQLRPAGDCRAALEILRHAAQQTQLALLGD</sequence>
<comment type="caution">
    <text evidence="1">The sequence shown here is derived from an EMBL/GenBank/DDBJ whole genome shotgun (WGS) entry which is preliminary data.</text>
</comment>
<evidence type="ECO:0000313" key="1">
    <source>
        <dbReference type="EMBL" id="PNG11086.1"/>
    </source>
</evidence>
<name>A0A2N8T8P2_STUST</name>
<dbReference type="Pfam" id="PF09523">
    <property type="entry name" value="DUF2390"/>
    <property type="match status" value="1"/>
</dbReference>
<proteinExistence type="predicted"/>
<protein>
    <submittedName>
        <fullName evidence="1">TIGR02444 family protein</fullName>
    </submittedName>
</protein>
<dbReference type="RefSeq" id="WP_037037886.1">
    <property type="nucleotide sequence ID" value="NZ_JAMOHU010000009.1"/>
</dbReference>
<dbReference type="Proteomes" id="UP000236023">
    <property type="component" value="Unassembled WGS sequence"/>
</dbReference>